<dbReference type="RefSeq" id="XP_044553293.1">
    <property type="nucleotide sequence ID" value="XM_044689784.1"/>
</dbReference>
<name>A0AA88H0A0_NAELO</name>
<keyword evidence="3" id="KW-1185">Reference proteome</keyword>
<dbReference type="Proteomes" id="UP000816034">
    <property type="component" value="Unassembled WGS sequence"/>
</dbReference>
<feature type="compositionally biased region" description="Basic and acidic residues" evidence="1">
    <location>
        <begin position="19"/>
        <end position="39"/>
    </location>
</feature>
<dbReference type="AlphaFoldDB" id="A0AA88H0A0"/>
<evidence type="ECO:0000256" key="1">
    <source>
        <dbReference type="SAM" id="MobiDB-lite"/>
    </source>
</evidence>
<comment type="caution">
    <text evidence="2">The sequence shown here is derived from an EMBL/GenBank/DDBJ whole genome shotgun (WGS) entry which is preliminary data.</text>
</comment>
<proteinExistence type="predicted"/>
<gene>
    <name evidence="2" type="ORF">C9374_013861</name>
</gene>
<feature type="region of interest" description="Disordered" evidence="1">
    <location>
        <begin position="14"/>
        <end position="61"/>
    </location>
</feature>
<feature type="region of interest" description="Disordered" evidence="1">
    <location>
        <begin position="726"/>
        <end position="752"/>
    </location>
</feature>
<evidence type="ECO:0000313" key="2">
    <source>
        <dbReference type="EMBL" id="KAG2389301.1"/>
    </source>
</evidence>
<sequence length="1048" mass="123013">MKKRLLARILPSISEEEETRSKSLSELKHDDRHEYLDNEKNDDDFENNQSEGTNDHDEMSIHEDDDEQFSTYWDEIPCDIVREICNFLFPLDYLRLLWLNKHWNGCVLSFTNTVKEFRFTKYIYDKIMKTSFDYSEALYEGQSSHSEELLQSQYMVFKKRNELQVKSLFRNLFNNISQLYFSDLFIDKELMIWCLSGGRETTNGQPIQDVNTILHKLTFFNCKLETGLAESIARNASQLKQIHLPYTGFFSMSKIFEKGIRYDVFQTQYISFLTLKRALSSLQTNSLTMATSFDAQASEILGNIDFDELRPFFCSCTNLSFETLKYIFLETYNEISESYIPNVILEDYKPKLEQENSETLVFKKNNTFYTCAVLPDLDTSIIIPLDNFDISIKSRKLLEKSASSISSADSSDEEEEEELQFGRKKTLRDYQMLQSTVPNHMSLLCYCEIESFKDRSDSITSYIEAVSTASCYIPGEFPCVMVSYLINEPCTFDSILEYCNSIQQRNIERSKFTLVNYYGIENHSPIYGHLQRLCDTICWGDTRHVEYLLNMGFHVHDLLFNTTLAIESSMTNEKESYEYFVADFMISLMFFGIVHSQTDSRKFIDLLHLLSNFGMQKLVDPLLHELTHHLHQNHNFNFDHWSTLDLLICLKLYRCMLSFSMIFPVLNSDCFIDIESDHEDFRVRNLLNLDHFEANLEYIWSKLLRSMESLITQFWARRATFKLRHDSKNHTDRKTKKSKLSHPNTAETRTKREQPMRFTKILKLLQNAEATSTLFGNSSSSQKTAVDEKLFINMSFWNFMLYREQCDERYDHISSTTNGEGHQNDWNGILEELDFDWFLHCDNEGHANCLQSLFYRIGSDPRFESPLLSAILNCNENGLRFLMDYLPTMNENYRTERFEEWLNYPRYYEGTRSISMFDMIHNNNILLQMCDALVLRPILIMGRWLLCVNQADCENRAEIPDQKSAVTKALCNFIVDVFFEGGLLRTLPGKEVNMSKFLSRMEAKKKLPSYDMKHCYSISEDRRLSMLVYLTQLGAKSTTSRKSMYRTK</sequence>
<accession>A0AA88H0A0</accession>
<protein>
    <recommendedName>
        <fullName evidence="4">F-box domain-containing protein</fullName>
    </recommendedName>
</protein>
<reference evidence="2 3" key="1">
    <citation type="journal article" date="2018" name="BMC Genomics">
        <title>The genome of Naegleria lovaniensis, the basis for a comparative approach to unravel pathogenicity factors of the human pathogenic amoeba N. fowleri.</title>
        <authorList>
            <person name="Liechti N."/>
            <person name="Schurch N."/>
            <person name="Bruggmann R."/>
            <person name="Wittwer M."/>
        </authorList>
    </citation>
    <scope>NUCLEOTIDE SEQUENCE [LARGE SCALE GENOMIC DNA]</scope>
    <source>
        <strain evidence="2 3">ATCC 30569</strain>
    </source>
</reference>
<organism evidence="2 3">
    <name type="scientific">Naegleria lovaniensis</name>
    <name type="common">Amoeba</name>
    <dbReference type="NCBI Taxonomy" id="51637"/>
    <lineage>
        <taxon>Eukaryota</taxon>
        <taxon>Discoba</taxon>
        <taxon>Heterolobosea</taxon>
        <taxon>Tetramitia</taxon>
        <taxon>Eutetramitia</taxon>
        <taxon>Vahlkampfiidae</taxon>
        <taxon>Naegleria</taxon>
    </lineage>
</organism>
<dbReference type="GeneID" id="68106314"/>
<evidence type="ECO:0008006" key="4">
    <source>
        <dbReference type="Google" id="ProtNLM"/>
    </source>
</evidence>
<evidence type="ECO:0000313" key="3">
    <source>
        <dbReference type="Proteomes" id="UP000816034"/>
    </source>
</evidence>
<dbReference type="EMBL" id="PYSW02000007">
    <property type="protein sequence ID" value="KAG2389301.1"/>
    <property type="molecule type" value="Genomic_DNA"/>
</dbReference>